<dbReference type="EMBL" id="RJVG01000016">
    <property type="protein sequence ID" value="ROR22159.1"/>
    <property type="molecule type" value="Genomic_DNA"/>
</dbReference>
<keyword evidence="5 10" id="KW-1015">Disulfide bond</keyword>
<dbReference type="GO" id="GO:0005829">
    <property type="term" value="C:cytosol"/>
    <property type="evidence" value="ECO:0007669"/>
    <property type="project" value="TreeGrafter"/>
</dbReference>
<dbReference type="OrthoDB" id="9790390at2"/>
<feature type="site" description="Deprotonates C-terminal active site Cys" evidence="9">
    <location>
        <position position="24"/>
    </location>
</feature>
<protein>
    <recommendedName>
        <fullName evidence="2 7">Thioredoxin</fullName>
    </recommendedName>
</protein>
<feature type="active site" description="Nucleophile" evidence="9">
    <location>
        <position position="33"/>
    </location>
</feature>
<proteinExistence type="inferred from homology"/>
<dbReference type="InterPro" id="IPR005746">
    <property type="entry name" value="Thioredoxin"/>
</dbReference>
<dbReference type="Gene3D" id="3.40.30.10">
    <property type="entry name" value="Glutaredoxin"/>
    <property type="match status" value="1"/>
</dbReference>
<feature type="disulfide bond" description="Redox-active" evidence="10">
    <location>
        <begin position="30"/>
        <end position="33"/>
    </location>
</feature>
<evidence type="ECO:0000313" key="13">
    <source>
        <dbReference type="Proteomes" id="UP000273083"/>
    </source>
</evidence>
<evidence type="ECO:0000256" key="7">
    <source>
        <dbReference type="NCBIfam" id="TIGR01068"/>
    </source>
</evidence>
<sequence>MALKFTDENFEQEVLNSDQLVLVDFYADWCGPCKMMAPIIEELEGEYDGVAKVGKLDVDGSPNTSAKYKVMSIPTMLFFKNGEVVGSIVGAVPKTQITDVLDQNKE</sequence>
<evidence type="ECO:0000256" key="2">
    <source>
        <dbReference type="ARBA" id="ARBA00020570"/>
    </source>
</evidence>
<keyword evidence="3" id="KW-0813">Transport</keyword>
<evidence type="ECO:0000259" key="11">
    <source>
        <dbReference type="PROSITE" id="PS51352"/>
    </source>
</evidence>
<feature type="site" description="Contributes to redox potential value" evidence="9">
    <location>
        <position position="31"/>
    </location>
</feature>
<dbReference type="CDD" id="cd02947">
    <property type="entry name" value="TRX_family"/>
    <property type="match status" value="1"/>
</dbReference>
<comment type="similarity">
    <text evidence="1 8">Belongs to the thioredoxin family.</text>
</comment>
<gene>
    <name evidence="12" type="ORF">EDD66_11641</name>
</gene>
<dbReference type="PANTHER" id="PTHR45663:SF11">
    <property type="entry name" value="GEO12009P1"/>
    <property type="match status" value="1"/>
</dbReference>
<dbReference type="PIRSF" id="PIRSF000077">
    <property type="entry name" value="Thioredoxin"/>
    <property type="match status" value="1"/>
</dbReference>
<evidence type="ECO:0000313" key="12">
    <source>
        <dbReference type="EMBL" id="ROR22159.1"/>
    </source>
</evidence>
<dbReference type="GO" id="GO:0015035">
    <property type="term" value="F:protein-disulfide reductase activity"/>
    <property type="evidence" value="ECO:0007669"/>
    <property type="project" value="UniProtKB-UniRule"/>
</dbReference>
<keyword evidence="4" id="KW-0249">Electron transport</keyword>
<evidence type="ECO:0000256" key="3">
    <source>
        <dbReference type="ARBA" id="ARBA00022448"/>
    </source>
</evidence>
<dbReference type="AlphaFoldDB" id="A0A3N1X5U2"/>
<evidence type="ECO:0000256" key="10">
    <source>
        <dbReference type="PIRSR" id="PIRSR000077-4"/>
    </source>
</evidence>
<dbReference type="PROSITE" id="PS00194">
    <property type="entry name" value="THIOREDOXIN_1"/>
    <property type="match status" value="1"/>
</dbReference>
<comment type="caution">
    <text evidence="12">The sequence shown here is derived from an EMBL/GenBank/DDBJ whole genome shotgun (WGS) entry which is preliminary data.</text>
</comment>
<dbReference type="Proteomes" id="UP000273083">
    <property type="component" value="Unassembled WGS sequence"/>
</dbReference>
<evidence type="ECO:0000256" key="1">
    <source>
        <dbReference type="ARBA" id="ARBA00008987"/>
    </source>
</evidence>
<dbReference type="PRINTS" id="PR00421">
    <property type="entry name" value="THIOREDOXIN"/>
</dbReference>
<dbReference type="SUPFAM" id="SSF52833">
    <property type="entry name" value="Thioredoxin-like"/>
    <property type="match status" value="1"/>
</dbReference>
<dbReference type="NCBIfam" id="TIGR01068">
    <property type="entry name" value="thioredoxin"/>
    <property type="match status" value="1"/>
</dbReference>
<organism evidence="12 13">
    <name type="scientific">Mobilisporobacter senegalensis</name>
    <dbReference type="NCBI Taxonomy" id="1329262"/>
    <lineage>
        <taxon>Bacteria</taxon>
        <taxon>Bacillati</taxon>
        <taxon>Bacillota</taxon>
        <taxon>Clostridia</taxon>
        <taxon>Lachnospirales</taxon>
        <taxon>Lachnospiraceae</taxon>
        <taxon>Mobilisporobacter</taxon>
    </lineage>
</organism>
<evidence type="ECO:0000256" key="6">
    <source>
        <dbReference type="ARBA" id="ARBA00023284"/>
    </source>
</evidence>
<evidence type="ECO:0000256" key="8">
    <source>
        <dbReference type="PIRNR" id="PIRNR000077"/>
    </source>
</evidence>
<evidence type="ECO:0000256" key="9">
    <source>
        <dbReference type="PIRSR" id="PIRSR000077-1"/>
    </source>
</evidence>
<keyword evidence="6 10" id="KW-0676">Redox-active center</keyword>
<evidence type="ECO:0000256" key="5">
    <source>
        <dbReference type="ARBA" id="ARBA00023157"/>
    </source>
</evidence>
<accession>A0A3N1X5U2</accession>
<dbReference type="InterPro" id="IPR013766">
    <property type="entry name" value="Thioredoxin_domain"/>
</dbReference>
<name>A0A3N1X5U2_9FIRM</name>
<dbReference type="InterPro" id="IPR036249">
    <property type="entry name" value="Thioredoxin-like_sf"/>
</dbReference>
<reference evidence="12 13" key="1">
    <citation type="submission" date="2018-11" db="EMBL/GenBank/DDBJ databases">
        <title>Genomic Encyclopedia of Type Strains, Phase IV (KMG-IV): sequencing the most valuable type-strain genomes for metagenomic binning, comparative biology and taxonomic classification.</title>
        <authorList>
            <person name="Goeker M."/>
        </authorList>
    </citation>
    <scope>NUCLEOTIDE SEQUENCE [LARGE SCALE GENOMIC DNA]</scope>
    <source>
        <strain evidence="12 13">DSM 26537</strain>
    </source>
</reference>
<dbReference type="InterPro" id="IPR017937">
    <property type="entry name" value="Thioredoxin_CS"/>
</dbReference>
<dbReference type="RefSeq" id="WP_123610872.1">
    <property type="nucleotide sequence ID" value="NZ_RJVG01000016.1"/>
</dbReference>
<evidence type="ECO:0000256" key="4">
    <source>
        <dbReference type="ARBA" id="ARBA00022982"/>
    </source>
</evidence>
<feature type="active site" description="Nucleophile" evidence="9">
    <location>
        <position position="30"/>
    </location>
</feature>
<dbReference type="PANTHER" id="PTHR45663">
    <property type="entry name" value="GEO12009P1"/>
    <property type="match status" value="1"/>
</dbReference>
<feature type="domain" description="Thioredoxin" evidence="11">
    <location>
        <begin position="1"/>
        <end position="106"/>
    </location>
</feature>
<dbReference type="GO" id="GO:0045454">
    <property type="term" value="P:cell redox homeostasis"/>
    <property type="evidence" value="ECO:0007669"/>
    <property type="project" value="TreeGrafter"/>
</dbReference>
<dbReference type="Pfam" id="PF00085">
    <property type="entry name" value="Thioredoxin"/>
    <property type="match status" value="1"/>
</dbReference>
<dbReference type="PROSITE" id="PS51352">
    <property type="entry name" value="THIOREDOXIN_2"/>
    <property type="match status" value="1"/>
</dbReference>
<feature type="site" description="Contributes to redox potential value" evidence="9">
    <location>
        <position position="32"/>
    </location>
</feature>
<keyword evidence="13" id="KW-1185">Reference proteome</keyword>
<dbReference type="FunFam" id="3.40.30.10:FF:000001">
    <property type="entry name" value="Thioredoxin"/>
    <property type="match status" value="1"/>
</dbReference>